<evidence type="ECO:0000256" key="2">
    <source>
        <dbReference type="SAM" id="MobiDB-lite"/>
    </source>
</evidence>
<name>A0AA39GMI4_SARSR</name>
<evidence type="ECO:0000256" key="1">
    <source>
        <dbReference type="SAM" id="Coils"/>
    </source>
</evidence>
<feature type="coiled-coil region" evidence="1">
    <location>
        <begin position="430"/>
        <end position="461"/>
    </location>
</feature>
<keyword evidence="3" id="KW-0812">Transmembrane</keyword>
<feature type="transmembrane region" description="Helical" evidence="3">
    <location>
        <begin position="12"/>
        <end position="39"/>
    </location>
</feature>
<accession>A0AA39GMI4</accession>
<keyword evidence="3" id="KW-0472">Membrane</keyword>
<evidence type="ECO:0000256" key="3">
    <source>
        <dbReference type="SAM" id="Phobius"/>
    </source>
</evidence>
<protein>
    <submittedName>
        <fullName evidence="4">Uncharacterized protein</fullName>
    </submittedName>
</protein>
<keyword evidence="1" id="KW-0175">Coiled coil</keyword>
<evidence type="ECO:0000313" key="4">
    <source>
        <dbReference type="EMBL" id="KAK0389961.1"/>
    </source>
</evidence>
<reference evidence="4" key="1">
    <citation type="submission" date="2022-10" db="EMBL/GenBank/DDBJ databases">
        <title>Determination and structural analysis of whole genome sequence of Sarocladium strictum F4-1.</title>
        <authorList>
            <person name="Hu L."/>
            <person name="Jiang Y."/>
        </authorList>
    </citation>
    <scope>NUCLEOTIDE SEQUENCE</scope>
    <source>
        <strain evidence="4">F4-1</strain>
    </source>
</reference>
<dbReference type="EMBL" id="JAPDFR010000002">
    <property type="protein sequence ID" value="KAK0389961.1"/>
    <property type="molecule type" value="Genomic_DNA"/>
</dbReference>
<organism evidence="4 5">
    <name type="scientific">Sarocladium strictum</name>
    <name type="common">Black bundle disease fungus</name>
    <name type="synonym">Acremonium strictum</name>
    <dbReference type="NCBI Taxonomy" id="5046"/>
    <lineage>
        <taxon>Eukaryota</taxon>
        <taxon>Fungi</taxon>
        <taxon>Dikarya</taxon>
        <taxon>Ascomycota</taxon>
        <taxon>Pezizomycotina</taxon>
        <taxon>Sordariomycetes</taxon>
        <taxon>Hypocreomycetidae</taxon>
        <taxon>Hypocreales</taxon>
        <taxon>Sarocladiaceae</taxon>
        <taxon>Sarocladium</taxon>
    </lineage>
</organism>
<keyword evidence="3" id="KW-1133">Transmembrane helix</keyword>
<feature type="region of interest" description="Disordered" evidence="2">
    <location>
        <begin position="225"/>
        <end position="260"/>
    </location>
</feature>
<gene>
    <name evidence="4" type="ORF">NLU13_3534</name>
</gene>
<evidence type="ECO:0000313" key="5">
    <source>
        <dbReference type="Proteomes" id="UP001175261"/>
    </source>
</evidence>
<sequence>MADNGTSATDIITYIGVPLAVLGVLPILYNTFATLGSLARIRRMLRYNHLTAVTRSDVVNRVIEVELPRFAIMPVDRLENPEAYWTLSRTPSLLPGGSWTIFNWRTNMIGVRAQRIEYADQVRQPQAEVSLDSLVSYLLDLGAIPSPHGWHLLRTAGLWAPVGCPLMTSPDGRAKVLSIAPLDDSDGHLSLALSWSSTWTTRDESSLPPFWVKLPCPRSRASEIIESGARSQNKSKLPETRSETETLKGSSEIVGKGKGAYESGKPGSLAGISMDNGDGDSITRQAKVNEKSDIICQVRESGVVSALVPKYSQGLETSYGESLYIDHLRISRSSTVGTWFATAATAYNSSSRTVLWDYRIPEGVSRFSRRDSIPCGVLELLSIVSDSETPKWATEYNDEAERHDRIMRKSHDQLQIVMKEKNMSPEEKNRAALERMMQESRNMLQEMRDSERRKQQRAEKRMFEAFQSPKWDTGRAANFCLAWLKSRNIPAQDVDEVGESSSNPAMWEKSKSWHDDITIQEAVGNLLHRMVLDGELASAVSQVLDAWQAWSEVGGMRQADYEMIRERTELFAQAVLLMALVKQCGQEAEGSLAADLQECFRVWKVVRLG</sequence>
<dbReference type="Proteomes" id="UP001175261">
    <property type="component" value="Unassembled WGS sequence"/>
</dbReference>
<comment type="caution">
    <text evidence="4">The sequence shown here is derived from an EMBL/GenBank/DDBJ whole genome shotgun (WGS) entry which is preliminary data.</text>
</comment>
<feature type="compositionally biased region" description="Basic and acidic residues" evidence="2">
    <location>
        <begin position="236"/>
        <end position="246"/>
    </location>
</feature>
<keyword evidence="5" id="KW-1185">Reference proteome</keyword>
<dbReference type="AlphaFoldDB" id="A0AA39GMI4"/>
<proteinExistence type="predicted"/>